<dbReference type="EMBL" id="FNZF01000002">
    <property type="protein sequence ID" value="SEJ31005.1"/>
    <property type="molecule type" value="Genomic_DNA"/>
</dbReference>
<dbReference type="InterPro" id="IPR025164">
    <property type="entry name" value="Toastrack_DUF4097"/>
</dbReference>
<dbReference type="PANTHER" id="PTHR34094">
    <property type="match status" value="1"/>
</dbReference>
<dbReference type="AlphaFoldDB" id="A0A1H6Y2J2"/>
<dbReference type="RefSeq" id="WP_177168318.1">
    <property type="nucleotide sequence ID" value="NZ_FNZF01000002.1"/>
</dbReference>
<organism evidence="2 3">
    <name type="scientific">Bhargavaea ginsengi</name>
    <dbReference type="NCBI Taxonomy" id="426757"/>
    <lineage>
        <taxon>Bacteria</taxon>
        <taxon>Bacillati</taxon>
        <taxon>Bacillota</taxon>
        <taxon>Bacilli</taxon>
        <taxon>Bacillales</taxon>
        <taxon>Caryophanaceae</taxon>
        <taxon>Bhargavaea</taxon>
    </lineage>
</organism>
<dbReference type="Pfam" id="PF13349">
    <property type="entry name" value="DUF4097"/>
    <property type="match status" value="1"/>
</dbReference>
<evidence type="ECO:0000313" key="2">
    <source>
        <dbReference type="EMBL" id="SEJ31005.1"/>
    </source>
</evidence>
<reference evidence="3" key="1">
    <citation type="submission" date="2016-10" db="EMBL/GenBank/DDBJ databases">
        <authorList>
            <person name="Varghese N."/>
            <person name="Submissions S."/>
        </authorList>
    </citation>
    <scope>NUCLEOTIDE SEQUENCE [LARGE SCALE GENOMIC DNA]</scope>
    <source>
        <strain evidence="3">CGMCC 1.6763</strain>
    </source>
</reference>
<name>A0A1H6Y2J2_9BACL</name>
<dbReference type="Gene3D" id="2.160.20.160">
    <property type="match status" value="1"/>
</dbReference>
<accession>A0A1H6Y2J2</accession>
<dbReference type="Proteomes" id="UP000199200">
    <property type="component" value="Unassembled WGS sequence"/>
</dbReference>
<proteinExistence type="predicted"/>
<evidence type="ECO:0000259" key="1">
    <source>
        <dbReference type="Pfam" id="PF13349"/>
    </source>
</evidence>
<dbReference type="PANTHER" id="PTHR34094:SF1">
    <property type="entry name" value="PROTEIN FAM185A"/>
    <property type="match status" value="1"/>
</dbReference>
<feature type="domain" description="DUF4097" evidence="1">
    <location>
        <begin position="100"/>
        <end position="323"/>
    </location>
</feature>
<keyword evidence="3" id="KW-1185">Reference proteome</keyword>
<protein>
    <recommendedName>
        <fullName evidence="1">DUF4097 domain-containing protein</fullName>
    </recommendedName>
</protein>
<evidence type="ECO:0000313" key="3">
    <source>
        <dbReference type="Proteomes" id="UP000199200"/>
    </source>
</evidence>
<dbReference type="STRING" id="426757.SAMN04488127_1580"/>
<gene>
    <name evidence="2" type="ORF">SAMN04488127_1580</name>
</gene>
<dbReference type="Pfam" id="PF22564">
    <property type="entry name" value="HAAS"/>
    <property type="match status" value="1"/>
</dbReference>
<sequence>MNKEQFLLALEEELAVLPEDEKEDVLGDLDEYFDEGVRDGKSEEEISVSLGSPAAIASDILSAYPEFTETERPAAPSSRQRDDYELIEILDGHFTAAEVMTETGAVRLIPSTDTVTRIELIGEKKDLKFDADISDAKLSITLVGRRTIRSWFSFGSTPTFRMVIHLPKKLYDSILARTENGSISAEQQLARQFAARSDNGRITIRECAFREIDAKSDNGRIEINKTESDTIKCETDNGRIEMFRVRSGRLRAETDNGRIVMENVEGAITGRTDNGRIELSVDRIGDSVDLKTDNGSITVSTTAKPTDALIRTRTDNGQVDIFGVRTKEALYGDGSILVKLESDNGRITVKQQ</sequence>